<dbReference type="EMBL" id="JACPNR010000004">
    <property type="protein sequence ID" value="MBI2677326.1"/>
    <property type="molecule type" value="Genomic_DNA"/>
</dbReference>
<dbReference type="InterPro" id="IPR032708">
    <property type="entry name" value="McjB_C"/>
</dbReference>
<evidence type="ECO:0000313" key="3">
    <source>
        <dbReference type="Proteomes" id="UP000779809"/>
    </source>
</evidence>
<reference evidence="2" key="1">
    <citation type="submission" date="2020-07" db="EMBL/GenBank/DDBJ databases">
        <title>Huge and variable diversity of episymbiotic CPR bacteria and DPANN archaea in groundwater ecosystems.</title>
        <authorList>
            <person name="He C.Y."/>
            <person name="Keren R."/>
            <person name="Whittaker M."/>
            <person name="Farag I.F."/>
            <person name="Doudna J."/>
            <person name="Cate J.H.D."/>
            <person name="Banfield J.F."/>
        </authorList>
    </citation>
    <scope>NUCLEOTIDE SEQUENCE</scope>
    <source>
        <strain evidence="2">NC_groundwater_580_Pr5_B-0.1um_64_19</strain>
    </source>
</reference>
<evidence type="ECO:0000259" key="1">
    <source>
        <dbReference type="Pfam" id="PF13471"/>
    </source>
</evidence>
<gene>
    <name evidence="2" type="ORF">HYX28_00940</name>
</gene>
<sequence length="139" mass="15563">MRRVKRFLSLAPGERTLLVRTLWRLSRTCLELHLLSREKWQMLLAPATAQAATPRQRFSEGQIAWAVRAAARYVPTANCLPQAIVAKQLLEEQGYHPLLRIGVQPPQALDLKAHAWVESGGRILVGDDGHPYQPLGAAR</sequence>
<protein>
    <submittedName>
        <fullName evidence="2">Lasso peptide biosynthesis B2 protein</fullName>
    </submittedName>
</protein>
<dbReference type="Pfam" id="PF13471">
    <property type="entry name" value="Transglut_core3"/>
    <property type="match status" value="1"/>
</dbReference>
<feature type="domain" description="Microcin J25-processing protein McjB C-terminal" evidence="1">
    <location>
        <begin position="41"/>
        <end position="132"/>
    </location>
</feature>
<dbReference type="Proteomes" id="UP000779809">
    <property type="component" value="Unassembled WGS sequence"/>
</dbReference>
<evidence type="ECO:0000313" key="2">
    <source>
        <dbReference type="EMBL" id="MBI2677326.1"/>
    </source>
</evidence>
<name>A0A932A706_9BACT</name>
<dbReference type="InterPro" id="IPR053521">
    <property type="entry name" value="McjB-like"/>
</dbReference>
<organism evidence="2 3">
    <name type="scientific">Candidatus Korobacter versatilis</name>
    <dbReference type="NCBI Taxonomy" id="658062"/>
    <lineage>
        <taxon>Bacteria</taxon>
        <taxon>Pseudomonadati</taxon>
        <taxon>Acidobacteriota</taxon>
        <taxon>Terriglobia</taxon>
        <taxon>Terriglobales</taxon>
        <taxon>Candidatus Korobacteraceae</taxon>
        <taxon>Candidatus Korobacter</taxon>
    </lineage>
</organism>
<comment type="caution">
    <text evidence="2">The sequence shown here is derived from an EMBL/GenBank/DDBJ whole genome shotgun (WGS) entry which is preliminary data.</text>
</comment>
<accession>A0A932A706</accession>
<dbReference type="AlphaFoldDB" id="A0A932A706"/>
<proteinExistence type="predicted"/>
<dbReference type="NCBIfam" id="NF033537">
    <property type="entry name" value="lasso_biosyn_B2"/>
    <property type="match status" value="1"/>
</dbReference>